<evidence type="ECO:0000313" key="13">
    <source>
        <dbReference type="Proteomes" id="UP000664844"/>
    </source>
</evidence>
<dbReference type="Proteomes" id="UP000664844">
    <property type="component" value="Unassembled WGS sequence"/>
</dbReference>
<comment type="catalytic activity">
    <reaction evidence="7 8">
        <text>N(6)-[(R)-lipoyl]-L-lysyl-[glycine-cleavage complex H protein] + glycine + H(+) = N(6)-[(R)-S(8)-aminomethyldihydrolipoyl]-L-lysyl-[glycine-cleavage complex H protein] + CO2</text>
        <dbReference type="Rhea" id="RHEA:24304"/>
        <dbReference type="Rhea" id="RHEA-COMP:10494"/>
        <dbReference type="Rhea" id="RHEA-COMP:10495"/>
        <dbReference type="ChEBI" id="CHEBI:15378"/>
        <dbReference type="ChEBI" id="CHEBI:16526"/>
        <dbReference type="ChEBI" id="CHEBI:57305"/>
        <dbReference type="ChEBI" id="CHEBI:83099"/>
        <dbReference type="ChEBI" id="CHEBI:83143"/>
        <dbReference type="EC" id="1.4.4.2"/>
    </reaction>
</comment>
<dbReference type="InterPro" id="IPR015422">
    <property type="entry name" value="PyrdxlP-dep_Trfase_small"/>
</dbReference>
<evidence type="ECO:0000256" key="9">
    <source>
        <dbReference type="SAM" id="MobiDB-lite"/>
    </source>
</evidence>
<feature type="region of interest" description="Disordered" evidence="9">
    <location>
        <begin position="1"/>
        <end position="29"/>
    </location>
</feature>
<feature type="domain" description="Glycine cleavage system P-protein N-terminal" evidence="10">
    <location>
        <begin position="34"/>
        <end position="459"/>
    </location>
</feature>
<comment type="cofactor">
    <cofactor evidence="1 8">
        <name>pyridoxal 5'-phosphate</name>
        <dbReference type="ChEBI" id="CHEBI:597326"/>
    </cofactor>
</comment>
<evidence type="ECO:0000256" key="8">
    <source>
        <dbReference type="HAMAP-Rule" id="MF_00711"/>
    </source>
</evidence>
<comment type="subunit">
    <text evidence="4 8">The glycine cleavage system is composed of four proteins: P, T, L and H.</text>
</comment>
<dbReference type="InterPro" id="IPR015424">
    <property type="entry name" value="PyrdxlP-dep_Trfase"/>
</dbReference>
<comment type="caution">
    <text evidence="12">The sequence shown here is derived from an EMBL/GenBank/DDBJ whole genome shotgun (WGS) entry which is preliminary data.</text>
</comment>
<comment type="similarity">
    <text evidence="3 8">Belongs to the GcvP family.</text>
</comment>
<dbReference type="InterPro" id="IPR020581">
    <property type="entry name" value="GDC_P"/>
</dbReference>
<evidence type="ECO:0000256" key="4">
    <source>
        <dbReference type="ARBA" id="ARBA00011690"/>
    </source>
</evidence>
<keyword evidence="5 8" id="KW-0663">Pyridoxal phosphate</keyword>
<dbReference type="Gene3D" id="3.40.640.10">
    <property type="entry name" value="Type I PLP-dependent aspartate aminotransferase-like (Major domain)"/>
    <property type="match status" value="2"/>
</dbReference>
<dbReference type="PANTHER" id="PTHR11773:SF1">
    <property type="entry name" value="GLYCINE DEHYDROGENASE (DECARBOXYLATING), MITOCHONDRIAL"/>
    <property type="match status" value="1"/>
</dbReference>
<dbReference type="CDD" id="cd00613">
    <property type="entry name" value="GDC-P"/>
    <property type="match status" value="2"/>
</dbReference>
<dbReference type="Gene3D" id="3.90.1150.10">
    <property type="entry name" value="Aspartate Aminotransferase, domain 1"/>
    <property type="match status" value="2"/>
</dbReference>
<evidence type="ECO:0000256" key="5">
    <source>
        <dbReference type="ARBA" id="ARBA00022898"/>
    </source>
</evidence>
<feature type="domain" description="Glycine cleavage system P-protein N-terminal" evidence="10">
    <location>
        <begin position="499"/>
        <end position="754"/>
    </location>
</feature>
<evidence type="ECO:0000259" key="10">
    <source>
        <dbReference type="Pfam" id="PF02347"/>
    </source>
</evidence>
<dbReference type="SUPFAM" id="SSF53383">
    <property type="entry name" value="PLP-dependent transferases"/>
    <property type="match status" value="2"/>
</dbReference>
<evidence type="ECO:0000256" key="1">
    <source>
        <dbReference type="ARBA" id="ARBA00001933"/>
    </source>
</evidence>
<evidence type="ECO:0000256" key="6">
    <source>
        <dbReference type="ARBA" id="ARBA00023002"/>
    </source>
</evidence>
<name>A0ABS3FRE2_9CYAN</name>
<gene>
    <name evidence="8 12" type="primary">gcvP</name>
    <name evidence="12" type="ORF">J0895_11220</name>
</gene>
<keyword evidence="13" id="KW-1185">Reference proteome</keyword>
<dbReference type="EMBL" id="JAFLQW010000301">
    <property type="protein sequence ID" value="MBO0349670.1"/>
    <property type="molecule type" value="Genomic_DNA"/>
</dbReference>
<dbReference type="InterPro" id="IPR049315">
    <property type="entry name" value="GDC-P_N"/>
</dbReference>
<dbReference type="EC" id="1.4.4.2" evidence="8"/>
<evidence type="ECO:0000313" key="12">
    <source>
        <dbReference type="EMBL" id="MBO0349670.1"/>
    </source>
</evidence>
<dbReference type="PANTHER" id="PTHR11773">
    <property type="entry name" value="GLYCINE DEHYDROGENASE, DECARBOXYLATING"/>
    <property type="match status" value="1"/>
</dbReference>
<feature type="domain" description="Glycine dehydrogenase C-terminal" evidence="11">
    <location>
        <begin position="797"/>
        <end position="918"/>
    </location>
</feature>
<dbReference type="Pfam" id="PF02347">
    <property type="entry name" value="GDC-P"/>
    <property type="match status" value="2"/>
</dbReference>
<dbReference type="GO" id="GO:0004375">
    <property type="term" value="F:glycine dehydrogenase (decarboxylating) activity"/>
    <property type="evidence" value="ECO:0007669"/>
    <property type="project" value="UniProtKB-EC"/>
</dbReference>
<reference evidence="12 13" key="1">
    <citation type="submission" date="2021-03" db="EMBL/GenBank/DDBJ databases">
        <title>Metabolic Capacity of the Antarctic Cyanobacterium Phormidium pseudopriestleyi that Sustains Oxygenic Photosynthesis in the Presence of Hydrogen Sulfide.</title>
        <authorList>
            <person name="Lumian J.E."/>
            <person name="Jungblut A.D."/>
            <person name="Dillon M.L."/>
            <person name="Hawes I."/>
            <person name="Doran P.T."/>
            <person name="Mackey T.J."/>
            <person name="Dick G.J."/>
            <person name="Grettenberger C.L."/>
            <person name="Sumner D.Y."/>
        </authorList>
    </citation>
    <scope>NUCLEOTIDE SEQUENCE [LARGE SCALE GENOMIC DNA]</scope>
    <source>
        <strain evidence="12 13">FRX01</strain>
    </source>
</reference>
<dbReference type="HAMAP" id="MF_00711">
    <property type="entry name" value="GcvP"/>
    <property type="match status" value="1"/>
</dbReference>
<dbReference type="NCBIfam" id="NF003346">
    <property type="entry name" value="PRK04366.1"/>
    <property type="match status" value="1"/>
</dbReference>
<comment type="function">
    <text evidence="2 8">The glycine cleavage system catalyzes the degradation of glycine. The P protein binds the alpha-amino group of glycine through its pyridoxal phosphate cofactor; CO(2) is released and the remaining methylamine moiety is then transferred to the lipoamide cofactor of the H protein.</text>
</comment>
<evidence type="ECO:0000259" key="11">
    <source>
        <dbReference type="Pfam" id="PF21478"/>
    </source>
</evidence>
<accession>A0ABS3FRE2</accession>
<keyword evidence="6 8" id="KW-0560">Oxidoreductase</keyword>
<organism evidence="12 13">
    <name type="scientific">Phormidium pseudopriestleyi FRX01</name>
    <dbReference type="NCBI Taxonomy" id="1759528"/>
    <lineage>
        <taxon>Bacteria</taxon>
        <taxon>Bacillati</taxon>
        <taxon>Cyanobacteriota</taxon>
        <taxon>Cyanophyceae</taxon>
        <taxon>Oscillatoriophycideae</taxon>
        <taxon>Oscillatoriales</taxon>
        <taxon>Oscillatoriaceae</taxon>
        <taxon>Phormidium</taxon>
    </lineage>
</organism>
<dbReference type="InterPro" id="IPR049316">
    <property type="entry name" value="GDC-P_C"/>
</dbReference>
<evidence type="ECO:0000256" key="7">
    <source>
        <dbReference type="ARBA" id="ARBA00049026"/>
    </source>
</evidence>
<dbReference type="Pfam" id="PF21478">
    <property type="entry name" value="GcvP2_C"/>
    <property type="match status" value="1"/>
</dbReference>
<feature type="compositionally biased region" description="Polar residues" evidence="9">
    <location>
        <begin position="1"/>
        <end position="26"/>
    </location>
</feature>
<feature type="modified residue" description="N6-(pyridoxal phosphate)lysine" evidence="8">
    <location>
        <position position="725"/>
    </location>
</feature>
<dbReference type="InterPro" id="IPR003437">
    <property type="entry name" value="GcvP"/>
</dbReference>
<protein>
    <recommendedName>
        <fullName evidence="8">Glycine dehydrogenase (decarboxylating)</fullName>
        <ecNumber evidence="8">1.4.4.2</ecNumber>
    </recommendedName>
    <alternativeName>
        <fullName evidence="8">Glycine cleavage system P-protein</fullName>
    </alternativeName>
    <alternativeName>
        <fullName evidence="8">Glycine decarboxylase</fullName>
    </alternativeName>
    <alternativeName>
        <fullName evidence="8">Glycine dehydrogenase (aminomethyl-transferring)</fullName>
    </alternativeName>
</protein>
<evidence type="ECO:0000256" key="3">
    <source>
        <dbReference type="ARBA" id="ARBA00010756"/>
    </source>
</evidence>
<dbReference type="NCBIfam" id="TIGR00461">
    <property type="entry name" value="gcvP"/>
    <property type="match status" value="1"/>
</dbReference>
<dbReference type="InterPro" id="IPR015421">
    <property type="entry name" value="PyrdxlP-dep_Trfase_major"/>
</dbReference>
<proteinExistence type="inferred from homology"/>
<sequence>MLNFETNVNETNLVRQSPPTPESQGIMTPDAFVHRHNGPSSDEIAQMLEELGFASLDSLIESTIPNRIRCNSPLNLPQPLSETAALTYLKQIASQNQLFRSFIGMGYHDCITPPVIQRNILENPGWYTAYTPYQAEIAQGRLEALLNFQTMIVDLTGLEIANASLLDEATAAAEAMTLSYGLSKTKANAYFVSEDCHPQTIAVVQTRARPLGIEVIVGNFRQFTFDRPVFGVLLQYPATDGALYDYREFVEKAHAAGAIATVAADILSLALLTPPGEFGADIAVGSTQRFGVPLGYGGPHAAYFATRDEYKRQIPGRIVGVSKDVNGDRALRLALQTREQHIRREKATSNICTAQVLLAVIASMYAVYHGPEGIKRIAETVHHLTVILAAGLHRLGYNLGSEPFFDTLRVELGTKSQSELLAAAANHQINLRVLDETTLSISLDETTTLEDLQNLWQIFASGEPLQFTVEQLATEVNSRFDSTFARSSSYLTHPVFNRYHSETELLRYLHRLESKDLSLTTSMIPLGSCTMKLNATAEMIPVTWPEFGKIHPFAPIAQTQGYQMLFQQLEAGLAEITGFAGISLQPNAGSQGEYAGLLVIRQYHEHRGESHRNVCLIPTSAHGTNPASAVMCGMKVVPVACDEDGNINVEDLKAKAQKHSQNLAALMVTYPSTHGVFEVGIKDLCQVIHDCGGQVYMDGANMNAQVGLCRPGDFGADVCHLNLHKTFCIPHGGGGPGMGPIGVMPHLVPFLPGHSVVKVGGEEAIGAVSAAPWGSASILPISWMYMAMMGAAGLTAATQVAILNANYIAKRLDSFYPVLYKGKMGLVAHECILDLRSLKKSAGIEVEDIAKRLMDYGFHAPTVSWPVAGTMMVEPTESESKEELDRFCEAMMAIREEIRAIETGAMDGENNPLKNAPHTAMVAIASDWNRPYSREQAVFPAPWTREYKFWPSVGRIDNAYGDRNLVCSCLPMEAYSQE</sequence>
<evidence type="ECO:0000256" key="2">
    <source>
        <dbReference type="ARBA" id="ARBA00003788"/>
    </source>
</evidence>